<name>E1ZC16_CHLVA</name>
<evidence type="ECO:0000259" key="1">
    <source>
        <dbReference type="Pfam" id="PF02469"/>
    </source>
</evidence>
<sequence length="170" mass="18663">MAAGSAAQQVAGAKFGPNVYECLTKLGLTKFQQIIDAAGMKPFFSTTYQSNTLFAATNAAVDRFYAALQMTEAEALADRALMKKVLQYNTAPYVRRTSYWPTYQNGFKKQKTLIPAMMLKLWSTRTERKAVQGFAQTAALIGKPNTYDLTCAKSVVHVTNTVLVPIVMGS</sequence>
<dbReference type="RefSeq" id="XP_005848836.1">
    <property type="nucleotide sequence ID" value="XM_005848774.1"/>
</dbReference>
<evidence type="ECO:0000313" key="2">
    <source>
        <dbReference type="EMBL" id="EFN56734.1"/>
    </source>
</evidence>
<keyword evidence="3" id="KW-1185">Reference proteome</keyword>
<gene>
    <name evidence="2" type="ORF">CHLNCDRAFT_144157</name>
</gene>
<dbReference type="InterPro" id="IPR000782">
    <property type="entry name" value="FAS1_domain"/>
</dbReference>
<dbReference type="SUPFAM" id="SSF82153">
    <property type="entry name" value="FAS1 domain"/>
    <property type="match status" value="1"/>
</dbReference>
<reference evidence="2 3" key="1">
    <citation type="journal article" date="2010" name="Plant Cell">
        <title>The Chlorella variabilis NC64A genome reveals adaptation to photosymbiosis, coevolution with viruses, and cryptic sex.</title>
        <authorList>
            <person name="Blanc G."/>
            <person name="Duncan G."/>
            <person name="Agarkova I."/>
            <person name="Borodovsky M."/>
            <person name="Gurnon J."/>
            <person name="Kuo A."/>
            <person name="Lindquist E."/>
            <person name="Lucas S."/>
            <person name="Pangilinan J."/>
            <person name="Polle J."/>
            <person name="Salamov A."/>
            <person name="Terry A."/>
            <person name="Yamada T."/>
            <person name="Dunigan D.D."/>
            <person name="Grigoriev I.V."/>
            <person name="Claverie J.M."/>
            <person name="Van Etten J.L."/>
        </authorList>
    </citation>
    <scope>NUCLEOTIDE SEQUENCE [LARGE SCALE GENOMIC DNA]</scope>
    <source>
        <strain evidence="2 3">NC64A</strain>
    </source>
</reference>
<feature type="domain" description="FAS1" evidence="1">
    <location>
        <begin position="27"/>
        <end position="165"/>
    </location>
</feature>
<proteinExistence type="predicted"/>
<dbReference type="AlphaFoldDB" id="E1ZC16"/>
<dbReference type="OrthoDB" id="10382418at2759"/>
<organism evidence="3">
    <name type="scientific">Chlorella variabilis</name>
    <name type="common">Green alga</name>
    <dbReference type="NCBI Taxonomy" id="554065"/>
    <lineage>
        <taxon>Eukaryota</taxon>
        <taxon>Viridiplantae</taxon>
        <taxon>Chlorophyta</taxon>
        <taxon>core chlorophytes</taxon>
        <taxon>Trebouxiophyceae</taxon>
        <taxon>Chlorellales</taxon>
        <taxon>Chlorellaceae</taxon>
        <taxon>Chlorella clade</taxon>
        <taxon>Chlorella</taxon>
    </lineage>
</organism>
<dbReference type="Pfam" id="PF02469">
    <property type="entry name" value="Fasciclin"/>
    <property type="match status" value="1"/>
</dbReference>
<protein>
    <recommendedName>
        <fullName evidence="1">FAS1 domain-containing protein</fullName>
    </recommendedName>
</protein>
<dbReference type="KEGG" id="cvr:CHLNCDRAFT_144157"/>
<dbReference type="InterPro" id="IPR036378">
    <property type="entry name" value="FAS1_dom_sf"/>
</dbReference>
<dbReference type="Proteomes" id="UP000008141">
    <property type="component" value="Unassembled WGS sequence"/>
</dbReference>
<accession>E1ZC16</accession>
<dbReference type="EMBL" id="GL433841">
    <property type="protein sequence ID" value="EFN56734.1"/>
    <property type="molecule type" value="Genomic_DNA"/>
</dbReference>
<dbReference type="Gene3D" id="2.30.180.10">
    <property type="entry name" value="FAS1 domain"/>
    <property type="match status" value="1"/>
</dbReference>
<evidence type="ECO:0000313" key="3">
    <source>
        <dbReference type="Proteomes" id="UP000008141"/>
    </source>
</evidence>
<dbReference type="InParanoid" id="E1ZC16"/>
<dbReference type="GeneID" id="17356338"/>